<dbReference type="CDD" id="cd02859">
    <property type="entry name" value="E_set_AMPKbeta_like_N"/>
    <property type="match status" value="1"/>
</dbReference>
<dbReference type="InterPro" id="IPR006828">
    <property type="entry name" value="ASC_dom"/>
</dbReference>
<name>A0ABR3NW88_9TELE</name>
<dbReference type="InterPro" id="IPR058030">
    <property type="entry name" value="TRIM8/14/16/25/29/45/65_CC"/>
</dbReference>
<keyword evidence="8" id="KW-1185">Reference proteome</keyword>
<dbReference type="Pfam" id="PF25600">
    <property type="entry name" value="TRIM_CC"/>
    <property type="match status" value="1"/>
</dbReference>
<feature type="region of interest" description="Disordered" evidence="4">
    <location>
        <begin position="357"/>
        <end position="419"/>
    </location>
</feature>
<dbReference type="Pfam" id="PF16561">
    <property type="entry name" value="AMPK1_CBM"/>
    <property type="match status" value="1"/>
</dbReference>
<evidence type="ECO:0000256" key="4">
    <source>
        <dbReference type="SAM" id="MobiDB-lite"/>
    </source>
</evidence>
<accession>A0ABR3NW88</accession>
<evidence type="ECO:0000259" key="6">
    <source>
        <dbReference type="SMART" id="SM01010"/>
    </source>
</evidence>
<dbReference type="PANTHER" id="PTHR10343:SF92">
    <property type="entry name" value="5'-AMP-ACTIVATED PROTEIN KINASE SUBUNIT BETA-2"/>
    <property type="match status" value="1"/>
</dbReference>
<dbReference type="InterPro" id="IPR032640">
    <property type="entry name" value="AMPK1_CBM"/>
</dbReference>
<sequence>MDEHKNHNIVSAAEQRTEKQKQLKETQKTFQQRIQQREKDLQQLREAVESHKRSAQTAVEDSERIFTELIRSIERSRSELIQLIRDQEKAAVSRAEGRLERLEQEINDLRRRDAELEQLSHTQDHIQFLQSFQSLSAPPESTDVNDNLFSALFSFDDLGESVHQLRDKLEDFCKEELKKISDRVSFTNIALWTRKDFLQYSHQLTLDLNTVNKRLHLLCFLSVSLIACGIVILFINCYTALGSSFSFPNTRPTMDPAGQLLHLCQGDQPIEDYVMNFLEMAHLTCMDKVRRGNKGESRIVARVNTIPAEDQLEMVRRGNKGESRIVARVNAIPAEDQLEMVSISRAKADCTQISSIMGNTSDRVSGDRHGAKAQRSDSGGHKDLEPSKMMDSTDDPNIFNTHGPESKSAGEKDFGPDLDDMVKTGPQARPTVIRWAGGGKEVYITGSFNSWSSKIPMNKSHNDFVAILDLPEGEHQYKFFVDGQWLHDPAEPVVTSQMGTINNLIHVKKSDFEVFDALQVDSLECSDTSDLSSSPPGPYGQEVYMFKPEERFKAPPILPPHLLQVILNKDTNISCDPALLPEPNHVMLNHLYALSIKDGVMVLSATHRYKKKYVTSLLYKPI</sequence>
<dbReference type="InterPro" id="IPR037256">
    <property type="entry name" value="ASC_dom_sf"/>
</dbReference>
<dbReference type="Pfam" id="PF04739">
    <property type="entry name" value="AMPKBI"/>
    <property type="match status" value="1"/>
</dbReference>
<dbReference type="InterPro" id="IPR013783">
    <property type="entry name" value="Ig-like_fold"/>
</dbReference>
<feature type="compositionally biased region" description="Basic and acidic residues" evidence="4">
    <location>
        <begin position="15"/>
        <end position="27"/>
    </location>
</feature>
<comment type="function">
    <text evidence="2">Non-catalytic subunit of AMP-activated protein kinase (AMPK), an energy sensor protein kinase that plays a key role in regulating cellular energy metabolism. In response to reduction of intracellular ATP levels, AMPK activates energy-producing pathways and inhibits energy-consuming processes: inhibits protein, carbohydrate and lipid biosynthesis, as well as cell growth and proliferation. AMPK acts via direct phosphorylation of metabolic enzymes, and by longer-term effects via phosphorylation of transcription regulators. Also acts as a regulator of cellular polarity by remodeling the actin cytoskeleton; probably by indirectly activating myosin. Beta non-catalytic subunit acts as a scaffold on which the AMPK complex assembles, via its C-terminus that bridges alpha (PRKAA1 or PRKAA2) and gamma subunits (PRKAG1, PRKAG2 or PRKAG3).</text>
</comment>
<dbReference type="InterPro" id="IPR014756">
    <property type="entry name" value="Ig_E-set"/>
</dbReference>
<feature type="transmembrane region" description="Helical" evidence="5">
    <location>
        <begin position="217"/>
        <end position="241"/>
    </location>
</feature>
<dbReference type="PANTHER" id="PTHR10343">
    <property type="entry name" value="5'-AMP-ACTIVATED PROTEIN KINASE , BETA SUBUNIT"/>
    <property type="match status" value="1"/>
</dbReference>
<evidence type="ECO:0000256" key="5">
    <source>
        <dbReference type="SAM" id="Phobius"/>
    </source>
</evidence>
<dbReference type="SMART" id="SM01010">
    <property type="entry name" value="AMPKBI"/>
    <property type="match status" value="1"/>
</dbReference>
<feature type="coiled-coil region" evidence="3">
    <location>
        <begin position="85"/>
        <end position="119"/>
    </location>
</feature>
<evidence type="ECO:0000313" key="7">
    <source>
        <dbReference type="EMBL" id="KAL1281169.1"/>
    </source>
</evidence>
<dbReference type="InterPro" id="IPR050827">
    <property type="entry name" value="CRP1_MDG1_kinase"/>
</dbReference>
<dbReference type="EMBL" id="JAYMGO010000002">
    <property type="protein sequence ID" value="KAL1281169.1"/>
    <property type="molecule type" value="Genomic_DNA"/>
</dbReference>
<keyword evidence="5" id="KW-1133">Transmembrane helix</keyword>
<keyword evidence="5" id="KW-0472">Membrane</keyword>
<keyword evidence="5" id="KW-0812">Transmembrane</keyword>
<proteinExistence type="inferred from homology"/>
<organism evidence="7 8">
    <name type="scientific">Cirrhinus molitorella</name>
    <name type="common">mud carp</name>
    <dbReference type="NCBI Taxonomy" id="172907"/>
    <lineage>
        <taxon>Eukaryota</taxon>
        <taxon>Metazoa</taxon>
        <taxon>Chordata</taxon>
        <taxon>Craniata</taxon>
        <taxon>Vertebrata</taxon>
        <taxon>Euteleostomi</taxon>
        <taxon>Actinopterygii</taxon>
        <taxon>Neopterygii</taxon>
        <taxon>Teleostei</taxon>
        <taxon>Ostariophysi</taxon>
        <taxon>Cypriniformes</taxon>
        <taxon>Cyprinidae</taxon>
        <taxon>Labeoninae</taxon>
        <taxon>Labeonini</taxon>
        <taxon>Cirrhinus</taxon>
    </lineage>
</organism>
<dbReference type="SUPFAM" id="SSF160219">
    <property type="entry name" value="AMPKBI-like"/>
    <property type="match status" value="1"/>
</dbReference>
<feature type="region of interest" description="Disordered" evidence="4">
    <location>
        <begin position="1"/>
        <end position="30"/>
    </location>
</feature>
<protein>
    <recommendedName>
        <fullName evidence="6">Association with the SNF1 complex (ASC) domain-containing protein</fullName>
    </recommendedName>
</protein>
<dbReference type="Gene3D" id="2.60.40.10">
    <property type="entry name" value="Immunoglobulins"/>
    <property type="match status" value="1"/>
</dbReference>
<dbReference type="Proteomes" id="UP001558613">
    <property type="component" value="Unassembled WGS sequence"/>
</dbReference>
<dbReference type="SUPFAM" id="SSF81296">
    <property type="entry name" value="E set domains"/>
    <property type="match status" value="1"/>
</dbReference>
<feature type="compositionally biased region" description="Basic and acidic residues" evidence="4">
    <location>
        <begin position="364"/>
        <end position="388"/>
    </location>
</feature>
<reference evidence="7 8" key="1">
    <citation type="submission" date="2023-09" db="EMBL/GenBank/DDBJ databases">
        <authorList>
            <person name="Wang M."/>
        </authorList>
    </citation>
    <scope>NUCLEOTIDE SEQUENCE [LARGE SCALE GENOMIC DNA]</scope>
    <source>
        <strain evidence="7">GT-2023</strain>
        <tissue evidence="7">Liver</tissue>
    </source>
</reference>
<comment type="caution">
    <text evidence="7">The sequence shown here is derived from an EMBL/GenBank/DDBJ whole genome shotgun (WGS) entry which is preliminary data.</text>
</comment>
<evidence type="ECO:0000256" key="2">
    <source>
        <dbReference type="ARBA" id="ARBA00025180"/>
    </source>
</evidence>
<evidence type="ECO:0000256" key="3">
    <source>
        <dbReference type="SAM" id="Coils"/>
    </source>
</evidence>
<keyword evidence="3" id="KW-0175">Coiled coil</keyword>
<feature type="compositionally biased region" description="Basic and acidic residues" evidence="4">
    <location>
        <begin position="404"/>
        <end position="415"/>
    </location>
</feature>
<evidence type="ECO:0000256" key="1">
    <source>
        <dbReference type="ARBA" id="ARBA00010926"/>
    </source>
</evidence>
<dbReference type="Gene3D" id="6.20.250.60">
    <property type="match status" value="1"/>
</dbReference>
<evidence type="ECO:0000313" key="8">
    <source>
        <dbReference type="Proteomes" id="UP001558613"/>
    </source>
</evidence>
<gene>
    <name evidence="7" type="ORF">QQF64_015769</name>
</gene>
<feature type="domain" description="Association with the SNF1 complex (ASC)" evidence="6">
    <location>
        <begin position="532"/>
        <end position="622"/>
    </location>
</feature>
<comment type="similarity">
    <text evidence="1">Belongs to the 5'-AMP-activated protein kinase beta subunit family.</text>
</comment>